<dbReference type="AlphaFoldDB" id="A0AA46Q1V0"/>
<dbReference type="InterPro" id="IPR021617">
    <property type="entry name" value="DUF3231"/>
</dbReference>
<sequence length="55" mass="6435">MYAPGFLLDSALQYTLFIGEIMKYGNEGLKLMIARGWMENPPKSEDRKSFYKLDR</sequence>
<evidence type="ECO:0000313" key="2">
    <source>
        <dbReference type="Proteomes" id="UP001163104"/>
    </source>
</evidence>
<dbReference type="Proteomes" id="UP001163104">
    <property type="component" value="Chromosome"/>
</dbReference>
<name>A0AA46Q1V0_CYTFI</name>
<dbReference type="EMBL" id="CP107027">
    <property type="protein sequence ID" value="UYG94154.1"/>
    <property type="molecule type" value="Genomic_DNA"/>
</dbReference>
<accession>A0AA46Q1V0</accession>
<proteinExistence type="predicted"/>
<reference evidence="1" key="1">
    <citation type="submission" date="2022-10" db="EMBL/GenBank/DDBJ databases">
        <title>Mechanism of multi-heavy metal repair in Cytobacillus Firmus M7.</title>
        <authorList>
            <person name="Li X."/>
            <person name="Yu C."/>
        </authorList>
    </citation>
    <scope>NUCLEOTIDE SEQUENCE</scope>
    <source>
        <strain evidence="1">M7</strain>
    </source>
</reference>
<dbReference type="Pfam" id="PF11553">
    <property type="entry name" value="DUF3231"/>
    <property type="match status" value="1"/>
</dbReference>
<protein>
    <submittedName>
        <fullName evidence="1">DUF3231 family protein</fullName>
    </submittedName>
</protein>
<gene>
    <name evidence="1" type="ORF">OD459_18375</name>
</gene>
<evidence type="ECO:0000313" key="1">
    <source>
        <dbReference type="EMBL" id="UYG94154.1"/>
    </source>
</evidence>
<organism evidence="1 2">
    <name type="scientific">Cytobacillus firmus</name>
    <name type="common">Bacillus firmus</name>
    <dbReference type="NCBI Taxonomy" id="1399"/>
    <lineage>
        <taxon>Bacteria</taxon>
        <taxon>Bacillati</taxon>
        <taxon>Bacillota</taxon>
        <taxon>Bacilli</taxon>
        <taxon>Bacillales</taxon>
        <taxon>Bacillaceae</taxon>
        <taxon>Cytobacillus</taxon>
    </lineage>
</organism>
<dbReference type="RefSeq" id="WP_227888708.1">
    <property type="nucleotide sequence ID" value="NZ_CP107027.1"/>
</dbReference>